<dbReference type="SUPFAM" id="SSF54928">
    <property type="entry name" value="RNA-binding domain, RBD"/>
    <property type="match status" value="1"/>
</dbReference>
<dbReference type="EMBL" id="GDQN01004871">
    <property type="protein sequence ID" value="JAT86183.1"/>
    <property type="molecule type" value="Transcribed_RNA"/>
</dbReference>
<dbReference type="AlphaFoldDB" id="A0A1E1WGQ6"/>
<feature type="region of interest" description="Disordered" evidence="1">
    <location>
        <begin position="142"/>
        <end position="177"/>
    </location>
</feature>
<feature type="region of interest" description="Disordered" evidence="1">
    <location>
        <begin position="333"/>
        <end position="393"/>
    </location>
</feature>
<feature type="compositionally biased region" description="Polar residues" evidence="1">
    <location>
        <begin position="368"/>
        <end position="382"/>
    </location>
</feature>
<evidence type="ECO:0000256" key="1">
    <source>
        <dbReference type="SAM" id="MobiDB-lite"/>
    </source>
</evidence>
<dbReference type="InterPro" id="IPR035979">
    <property type="entry name" value="RBD_domain_sf"/>
</dbReference>
<feature type="compositionally biased region" description="Basic and acidic residues" evidence="1">
    <location>
        <begin position="166"/>
        <end position="176"/>
    </location>
</feature>
<dbReference type="InterPro" id="IPR012677">
    <property type="entry name" value="Nucleotide-bd_a/b_plait_sf"/>
</dbReference>
<feature type="region of interest" description="Disordered" evidence="1">
    <location>
        <begin position="1"/>
        <end position="24"/>
    </location>
</feature>
<sequence>KPSITSHVSDSPTGNKSNFGTEYRRKKRLKKEYEWHRFTFNKELRNSRKNGSPESNGRKKGVLYVNIMNFPTHWDTEDVYEFIKKEYKPVDFFISANKDMDFTGMIKLELLDASEFPNIFQCFHDKILDNDCKLSVNISVSDNESDKSDTESSLSSQAPRRKRQRRENEKPWRPDIDVWDTDPTGTYGLKPDFLKLLGITPPIDKWVHVSNFRCDKTELKEVMELAGQVLYCTVDTKGPKFAKVMYSHPLEAVQAVSMLHKQNFYGSDLKVEISEPPVALLPKGLKGVGPGLGVGGKPLRDIVKQYERFVQSKSSSVNYTLFRSPDVLFDPTVSFGQGNNEDDKSSDYGNKMVPVRPSESNPAHGPRSMQSFAASTPVQSAPRNVASHIKVDP</sequence>
<reference evidence="2" key="1">
    <citation type="submission" date="2015-09" db="EMBL/GenBank/DDBJ databases">
        <title>De novo assembly of Pectinophora gossypiella (Pink Bollworm) gut transcriptome.</title>
        <authorList>
            <person name="Tassone E.E."/>
        </authorList>
    </citation>
    <scope>NUCLEOTIDE SEQUENCE</scope>
</reference>
<name>A0A1E1WGQ6_PECGO</name>
<feature type="non-terminal residue" evidence="2">
    <location>
        <position position="1"/>
    </location>
</feature>
<dbReference type="OrthoDB" id="610462at2759"/>
<feature type="compositionally biased region" description="Polar residues" evidence="1">
    <location>
        <begin position="1"/>
        <end position="20"/>
    </location>
</feature>
<organism evidence="2">
    <name type="scientific">Pectinophora gossypiella</name>
    <name type="common">Cotton pink bollworm</name>
    <name type="synonym">Depressaria gossypiella</name>
    <dbReference type="NCBI Taxonomy" id="13191"/>
    <lineage>
        <taxon>Eukaryota</taxon>
        <taxon>Metazoa</taxon>
        <taxon>Ecdysozoa</taxon>
        <taxon>Arthropoda</taxon>
        <taxon>Hexapoda</taxon>
        <taxon>Insecta</taxon>
        <taxon>Pterygota</taxon>
        <taxon>Neoptera</taxon>
        <taxon>Endopterygota</taxon>
        <taxon>Lepidoptera</taxon>
        <taxon>Glossata</taxon>
        <taxon>Ditrysia</taxon>
        <taxon>Gelechioidea</taxon>
        <taxon>Gelechiidae</taxon>
        <taxon>Apatetrinae</taxon>
        <taxon>Pectinophora</taxon>
    </lineage>
</organism>
<proteinExistence type="predicted"/>
<evidence type="ECO:0008006" key="3">
    <source>
        <dbReference type="Google" id="ProtNLM"/>
    </source>
</evidence>
<protein>
    <recommendedName>
        <fullName evidence="3">RRM domain-containing protein</fullName>
    </recommendedName>
</protein>
<gene>
    <name evidence="2" type="ORF">g.4302</name>
</gene>
<dbReference type="GO" id="GO:0003676">
    <property type="term" value="F:nucleic acid binding"/>
    <property type="evidence" value="ECO:0007669"/>
    <property type="project" value="InterPro"/>
</dbReference>
<accession>A0A1E1WGQ6</accession>
<dbReference type="Gene3D" id="3.30.70.330">
    <property type="match status" value="1"/>
</dbReference>
<feature type="non-terminal residue" evidence="2">
    <location>
        <position position="393"/>
    </location>
</feature>
<evidence type="ECO:0000313" key="2">
    <source>
        <dbReference type="EMBL" id="JAT86183.1"/>
    </source>
</evidence>